<dbReference type="InterPro" id="IPR036451">
    <property type="entry name" value="CblAdoTrfase-like_sf"/>
</dbReference>
<accession>A0ABU0JSC4</accession>
<dbReference type="InterPro" id="IPR016030">
    <property type="entry name" value="CblAdoTrfase-like"/>
</dbReference>
<keyword evidence="3" id="KW-0067">ATP-binding</keyword>
<organism evidence="5 6">
    <name type="scientific">Hathewaya limosa</name>
    <name type="common">Clostridium limosum</name>
    <dbReference type="NCBI Taxonomy" id="1536"/>
    <lineage>
        <taxon>Bacteria</taxon>
        <taxon>Bacillati</taxon>
        <taxon>Bacillota</taxon>
        <taxon>Clostridia</taxon>
        <taxon>Eubacteriales</taxon>
        <taxon>Clostridiaceae</taxon>
        <taxon>Hathewaya</taxon>
    </lineage>
</organism>
<proteinExistence type="predicted"/>
<sequence>MAVLTEYALRSELKDANIKEFIVEKNTIITPSARQYLHDKNIKLVFKEDRVSEDNNQNIQHKEEKQFLPKYEGLLGGYYENKPEFMTQLSGNKLVFKDHKRIIFRGKIDSLEGKVLQTQVLAKNLGNKRVISDLEEILKFIRGISRAEILNETLGEFSLLGMNEDDLRAISHNPKKYMNVDHLFYPSYEIGEMAVALNILRSQVREVEISALTAFKNEDGEVSRGDIVRYLNRLSSCLYIMMLQCTKDNQK</sequence>
<feature type="domain" description="Cobalamin adenosyltransferase-like" evidence="4">
    <location>
        <begin position="82"/>
        <end position="243"/>
    </location>
</feature>
<evidence type="ECO:0000313" key="6">
    <source>
        <dbReference type="Proteomes" id="UP001224418"/>
    </source>
</evidence>
<dbReference type="RefSeq" id="WP_111940828.1">
    <property type="nucleotide sequence ID" value="NZ_BAAACJ010000030.1"/>
</dbReference>
<keyword evidence="2" id="KW-0547">Nucleotide-binding</keyword>
<gene>
    <name evidence="5" type="ORF">QOZ93_001745</name>
</gene>
<protein>
    <submittedName>
        <fullName evidence="5">Ethanolamine utilization cobalamin adenosyltransferase</fullName>
        <ecNumber evidence="5">2.5.1.17</ecNumber>
    </submittedName>
</protein>
<reference evidence="5 6" key="1">
    <citation type="submission" date="2023-07" db="EMBL/GenBank/DDBJ databases">
        <title>Genomic Encyclopedia of Type Strains, Phase IV (KMG-IV): sequencing the most valuable type-strain genomes for metagenomic binning, comparative biology and taxonomic classification.</title>
        <authorList>
            <person name="Goeker M."/>
        </authorList>
    </citation>
    <scope>NUCLEOTIDE SEQUENCE [LARGE SCALE GENOMIC DNA]</scope>
    <source>
        <strain evidence="5 6">DSM 1400</strain>
    </source>
</reference>
<dbReference type="GO" id="GO:0008817">
    <property type="term" value="F:corrinoid adenosyltransferase activity"/>
    <property type="evidence" value="ECO:0007669"/>
    <property type="project" value="UniProtKB-EC"/>
</dbReference>
<dbReference type="SUPFAM" id="SSF89028">
    <property type="entry name" value="Cobalamin adenosyltransferase-like"/>
    <property type="match status" value="1"/>
</dbReference>
<dbReference type="Gene3D" id="1.20.1200.10">
    <property type="entry name" value="Cobalamin adenosyltransferase-like"/>
    <property type="match status" value="1"/>
</dbReference>
<evidence type="ECO:0000256" key="2">
    <source>
        <dbReference type="ARBA" id="ARBA00022741"/>
    </source>
</evidence>
<dbReference type="PIRSF" id="PIRSF012294">
    <property type="entry name" value="ATR_EutT"/>
    <property type="match status" value="1"/>
</dbReference>
<keyword evidence="1 5" id="KW-0808">Transferase</keyword>
<keyword evidence="6" id="KW-1185">Reference proteome</keyword>
<dbReference type="EMBL" id="JAUSWN010000013">
    <property type="protein sequence ID" value="MDQ0480002.1"/>
    <property type="molecule type" value="Genomic_DNA"/>
</dbReference>
<evidence type="ECO:0000256" key="3">
    <source>
        <dbReference type="ARBA" id="ARBA00022840"/>
    </source>
</evidence>
<name>A0ABU0JSC4_HATLI</name>
<dbReference type="Proteomes" id="UP001224418">
    <property type="component" value="Unassembled WGS sequence"/>
</dbReference>
<dbReference type="Pfam" id="PF01923">
    <property type="entry name" value="Cob_adeno_trans"/>
    <property type="match status" value="1"/>
</dbReference>
<comment type="caution">
    <text evidence="5">The sequence shown here is derived from an EMBL/GenBank/DDBJ whole genome shotgun (WGS) entry which is preliminary data.</text>
</comment>
<evidence type="ECO:0000256" key="1">
    <source>
        <dbReference type="ARBA" id="ARBA00022679"/>
    </source>
</evidence>
<dbReference type="EC" id="2.5.1.17" evidence="5"/>
<evidence type="ECO:0000313" key="5">
    <source>
        <dbReference type="EMBL" id="MDQ0480002.1"/>
    </source>
</evidence>
<evidence type="ECO:0000259" key="4">
    <source>
        <dbReference type="Pfam" id="PF01923"/>
    </source>
</evidence>
<dbReference type="InterPro" id="IPR009194">
    <property type="entry name" value="AdoTrfase_EutT"/>
</dbReference>